<sequence>MALIFTAMLAGATAWPTYANARFGYSTCYPAAFKPQQEADNADGRKFLDEKGAELLVFGQYAVDISLADWTANEAGTYTGNRGRITYRAGKVDWIVLSGDDGAKFQFYIKAVKRDDRFVTMQLKYPRAKVALYRPIVERLARCLVVDSPPF</sequence>
<proteinExistence type="predicted"/>
<organism evidence="2 3">
    <name type="scientific">Novosphingobium cyanobacteriorum</name>
    <dbReference type="NCBI Taxonomy" id="3024215"/>
    <lineage>
        <taxon>Bacteria</taxon>
        <taxon>Pseudomonadati</taxon>
        <taxon>Pseudomonadota</taxon>
        <taxon>Alphaproteobacteria</taxon>
        <taxon>Sphingomonadales</taxon>
        <taxon>Sphingomonadaceae</taxon>
        <taxon>Novosphingobium</taxon>
    </lineage>
</organism>
<evidence type="ECO:0000313" key="2">
    <source>
        <dbReference type="EMBL" id="MDF8332847.1"/>
    </source>
</evidence>
<keyword evidence="1" id="KW-0732">Signal</keyword>
<dbReference type="EMBL" id="JAROCY010000005">
    <property type="protein sequence ID" value="MDF8332847.1"/>
    <property type="molecule type" value="Genomic_DNA"/>
</dbReference>
<dbReference type="Proteomes" id="UP001222770">
    <property type="component" value="Unassembled WGS sequence"/>
</dbReference>
<protein>
    <submittedName>
        <fullName evidence="2">Uncharacterized protein</fullName>
    </submittedName>
</protein>
<feature type="chain" id="PRO_5047020112" evidence="1">
    <location>
        <begin position="22"/>
        <end position="151"/>
    </location>
</feature>
<dbReference type="RefSeq" id="WP_277276051.1">
    <property type="nucleotide sequence ID" value="NZ_JAROCY010000005.1"/>
</dbReference>
<name>A0ABT6CG97_9SPHN</name>
<evidence type="ECO:0000313" key="3">
    <source>
        <dbReference type="Proteomes" id="UP001222770"/>
    </source>
</evidence>
<accession>A0ABT6CG97</accession>
<reference evidence="2 3" key="1">
    <citation type="submission" date="2023-03" db="EMBL/GenBank/DDBJ databases">
        <title>Novosphingobium cyanobacteriorum sp. nov., isolated from a eutrophic reservoir during the Microcystis bloom period.</title>
        <authorList>
            <person name="Kang M."/>
            <person name="Le V."/>
            <person name="Ko S.-R."/>
            <person name="Lee S.-A."/>
            <person name="Ahn C.-Y."/>
        </authorList>
    </citation>
    <scope>NUCLEOTIDE SEQUENCE [LARGE SCALE GENOMIC DNA]</scope>
    <source>
        <strain evidence="2 3">HBC54</strain>
    </source>
</reference>
<keyword evidence="3" id="KW-1185">Reference proteome</keyword>
<evidence type="ECO:0000256" key="1">
    <source>
        <dbReference type="SAM" id="SignalP"/>
    </source>
</evidence>
<comment type="caution">
    <text evidence="2">The sequence shown here is derived from an EMBL/GenBank/DDBJ whole genome shotgun (WGS) entry which is preliminary data.</text>
</comment>
<feature type="signal peptide" evidence="1">
    <location>
        <begin position="1"/>
        <end position="21"/>
    </location>
</feature>
<gene>
    <name evidence="2" type="ORF">POM99_06530</name>
</gene>